<keyword evidence="1" id="KW-0378">Hydrolase</keyword>
<dbReference type="PANTHER" id="PTHR34853:SF5">
    <property type="entry name" value="LIP-DOMAIN-CONTAINING PROTEIN-RELATED"/>
    <property type="match status" value="1"/>
</dbReference>
<dbReference type="PANTHER" id="PTHR34853">
    <property type="match status" value="1"/>
</dbReference>
<gene>
    <name evidence="2" type="ORF">M409DRAFT_27899</name>
</gene>
<evidence type="ECO:0000313" key="3">
    <source>
        <dbReference type="Proteomes" id="UP000799537"/>
    </source>
</evidence>
<dbReference type="Pfam" id="PF03583">
    <property type="entry name" value="LIP"/>
    <property type="match status" value="1"/>
</dbReference>
<dbReference type="AlphaFoldDB" id="A0A6A6C4I8"/>
<dbReference type="Proteomes" id="UP000799537">
    <property type="component" value="Unassembled WGS sequence"/>
</dbReference>
<dbReference type="GeneID" id="54562048"/>
<dbReference type="RefSeq" id="XP_033662732.1">
    <property type="nucleotide sequence ID" value="XM_033808776.1"/>
</dbReference>
<dbReference type="GO" id="GO:0016042">
    <property type="term" value="P:lipid catabolic process"/>
    <property type="evidence" value="ECO:0007669"/>
    <property type="project" value="InterPro"/>
</dbReference>
<dbReference type="EMBL" id="ML993617">
    <property type="protein sequence ID" value="KAF2161843.1"/>
    <property type="molecule type" value="Genomic_DNA"/>
</dbReference>
<reference evidence="2" key="1">
    <citation type="journal article" date="2020" name="Stud. Mycol.">
        <title>101 Dothideomycetes genomes: a test case for predicting lifestyles and emergence of pathogens.</title>
        <authorList>
            <person name="Haridas S."/>
            <person name="Albert R."/>
            <person name="Binder M."/>
            <person name="Bloem J."/>
            <person name="Labutti K."/>
            <person name="Salamov A."/>
            <person name="Andreopoulos B."/>
            <person name="Baker S."/>
            <person name="Barry K."/>
            <person name="Bills G."/>
            <person name="Bluhm B."/>
            <person name="Cannon C."/>
            <person name="Castanera R."/>
            <person name="Culley D."/>
            <person name="Daum C."/>
            <person name="Ezra D."/>
            <person name="Gonzalez J."/>
            <person name="Henrissat B."/>
            <person name="Kuo A."/>
            <person name="Liang C."/>
            <person name="Lipzen A."/>
            <person name="Lutzoni F."/>
            <person name="Magnuson J."/>
            <person name="Mondo S."/>
            <person name="Nolan M."/>
            <person name="Ohm R."/>
            <person name="Pangilinan J."/>
            <person name="Park H.-J."/>
            <person name="Ramirez L."/>
            <person name="Alfaro M."/>
            <person name="Sun H."/>
            <person name="Tritt A."/>
            <person name="Yoshinaga Y."/>
            <person name="Zwiers L.-H."/>
            <person name="Turgeon B."/>
            <person name="Goodwin S."/>
            <person name="Spatafora J."/>
            <person name="Crous P."/>
            <person name="Grigoriev I."/>
        </authorList>
    </citation>
    <scope>NUCLEOTIDE SEQUENCE</scope>
    <source>
        <strain evidence="2">ATCC 36951</strain>
    </source>
</reference>
<evidence type="ECO:0000313" key="2">
    <source>
        <dbReference type="EMBL" id="KAF2161843.1"/>
    </source>
</evidence>
<evidence type="ECO:0000256" key="1">
    <source>
        <dbReference type="ARBA" id="ARBA00022801"/>
    </source>
</evidence>
<name>A0A6A6C4I8_ZASCE</name>
<dbReference type="Gene3D" id="3.40.50.1820">
    <property type="entry name" value="alpha/beta hydrolase"/>
    <property type="match status" value="1"/>
</dbReference>
<dbReference type="GO" id="GO:0004806">
    <property type="term" value="F:triacylglycerol lipase activity"/>
    <property type="evidence" value="ECO:0007669"/>
    <property type="project" value="InterPro"/>
</dbReference>
<dbReference type="InterPro" id="IPR005152">
    <property type="entry name" value="Lipase_secreted"/>
</dbReference>
<accession>A0A6A6C4I8</accession>
<keyword evidence="3" id="KW-1185">Reference proteome</keyword>
<organism evidence="2 3">
    <name type="scientific">Zasmidium cellare ATCC 36951</name>
    <dbReference type="NCBI Taxonomy" id="1080233"/>
    <lineage>
        <taxon>Eukaryota</taxon>
        <taxon>Fungi</taxon>
        <taxon>Dikarya</taxon>
        <taxon>Ascomycota</taxon>
        <taxon>Pezizomycotina</taxon>
        <taxon>Dothideomycetes</taxon>
        <taxon>Dothideomycetidae</taxon>
        <taxon>Mycosphaerellales</taxon>
        <taxon>Mycosphaerellaceae</taxon>
        <taxon>Zasmidium</taxon>
    </lineage>
</organism>
<protein>
    <submittedName>
        <fullName evidence="2">Uncharacterized protein</fullName>
    </submittedName>
</protein>
<sequence>MRMFIFKAIADEISPSKKTDEFVSWYCTQHDVGVNIEYHKDVIGNHATEAITGSGSAFEWVADRLEGMAVKGKGCVTEHVALTSVDLGTVGKLGSEVVAVLQDLLGGRLGPVVSR</sequence>
<dbReference type="InterPro" id="IPR029058">
    <property type="entry name" value="AB_hydrolase_fold"/>
</dbReference>
<proteinExistence type="predicted"/>